<evidence type="ECO:0000256" key="1">
    <source>
        <dbReference type="ARBA" id="ARBA00008361"/>
    </source>
</evidence>
<evidence type="ECO:0000256" key="2">
    <source>
        <dbReference type="ARBA" id="ARBA00022603"/>
    </source>
</evidence>
<keyword evidence="6" id="KW-1185">Reference proteome</keyword>
<dbReference type="GO" id="GO:0032259">
    <property type="term" value="P:methylation"/>
    <property type="evidence" value="ECO:0007669"/>
    <property type="project" value="UniProtKB-KW"/>
</dbReference>
<dbReference type="PANTHER" id="PTHR12176:SF80">
    <property type="entry name" value="EEF1A LYSINE METHYLTRANSFERASE 4"/>
    <property type="match status" value="1"/>
</dbReference>
<dbReference type="InterPro" id="IPR051419">
    <property type="entry name" value="Lys/N-term_MeTrsfase_sf"/>
</dbReference>
<keyword evidence="2" id="KW-0489">Methyltransferase</keyword>
<dbReference type="EMBL" id="JALLBG020000303">
    <property type="protein sequence ID" value="KAL3756532.1"/>
    <property type="molecule type" value="Genomic_DNA"/>
</dbReference>
<dbReference type="AlphaFoldDB" id="A0ABD3M2V6"/>
<comment type="similarity">
    <text evidence="1">Belongs to the methyltransferase superfamily.</text>
</comment>
<proteinExistence type="inferred from homology"/>
<protein>
    <recommendedName>
        <fullName evidence="4">Methyltransferase domain-containing protein</fullName>
    </recommendedName>
</protein>
<dbReference type="GO" id="GO:0008168">
    <property type="term" value="F:methyltransferase activity"/>
    <property type="evidence" value="ECO:0007669"/>
    <property type="project" value="UniProtKB-KW"/>
</dbReference>
<comment type="caution">
    <text evidence="5">The sequence shown here is derived from an EMBL/GenBank/DDBJ whole genome shotgun (WGS) entry which is preliminary data.</text>
</comment>
<accession>A0ABD3M2V6</accession>
<dbReference type="Gene3D" id="3.40.50.150">
    <property type="entry name" value="Vaccinia Virus protein VP39"/>
    <property type="match status" value="1"/>
</dbReference>
<evidence type="ECO:0000259" key="4">
    <source>
        <dbReference type="Pfam" id="PF13847"/>
    </source>
</evidence>
<evidence type="ECO:0000313" key="5">
    <source>
        <dbReference type="EMBL" id="KAL3756532.1"/>
    </source>
</evidence>
<dbReference type="SUPFAM" id="SSF53335">
    <property type="entry name" value="S-adenosyl-L-methionine-dependent methyltransferases"/>
    <property type="match status" value="1"/>
</dbReference>
<sequence>MMTRQPTLPAFAIATATSSILNNGNRLRPALMLMTSPPLHLRNKYPTITTNAYHRHRRLHQFTTSNSEFDKDYSKYITSPSDDEDTDAKSEFGTKIYWDAMYDGMGDFDAEEYSWYYGYEVIRPHLQEYSGKLLLLSDVTSGAVEDESAASSKHKSQLSILLPGCGNDPLLLDLYNDGYRKLTAFDYSLGAIERQRELLEYLPATSEKRDIELRVEDARALPTEWTNSFDIIIEKGALDAIYLSGNDERNLEKAIAEFERVLRPGGICISCSGVVPEQLRRETFRTTEWVWLRDGSDDLRAGCFVFRKR</sequence>
<reference evidence="5 6" key="1">
    <citation type="submission" date="2024-10" db="EMBL/GenBank/DDBJ databases">
        <title>Updated reference genomes for cyclostephanoid diatoms.</title>
        <authorList>
            <person name="Roberts W.R."/>
            <person name="Alverson A.J."/>
        </authorList>
    </citation>
    <scope>NUCLEOTIDE SEQUENCE [LARGE SCALE GENOMIC DNA]</scope>
    <source>
        <strain evidence="5 6">AJA232-27</strain>
    </source>
</reference>
<feature type="domain" description="Methyltransferase" evidence="4">
    <location>
        <begin position="155"/>
        <end position="281"/>
    </location>
</feature>
<evidence type="ECO:0000256" key="3">
    <source>
        <dbReference type="ARBA" id="ARBA00022679"/>
    </source>
</evidence>
<gene>
    <name evidence="5" type="ORF">ACHAWU_009926</name>
</gene>
<name>A0ABD3M2V6_9STRA</name>
<dbReference type="PANTHER" id="PTHR12176">
    <property type="entry name" value="SAM-DEPENDENT METHYLTRANSFERASE SUPERFAMILY PROTEIN"/>
    <property type="match status" value="1"/>
</dbReference>
<dbReference type="InterPro" id="IPR025714">
    <property type="entry name" value="Methyltranfer_dom"/>
</dbReference>
<keyword evidence="3" id="KW-0808">Transferase</keyword>
<dbReference type="InterPro" id="IPR029063">
    <property type="entry name" value="SAM-dependent_MTases_sf"/>
</dbReference>
<dbReference type="Proteomes" id="UP001530293">
    <property type="component" value="Unassembled WGS sequence"/>
</dbReference>
<evidence type="ECO:0000313" key="6">
    <source>
        <dbReference type="Proteomes" id="UP001530293"/>
    </source>
</evidence>
<organism evidence="5 6">
    <name type="scientific">Discostella pseudostelligera</name>
    <dbReference type="NCBI Taxonomy" id="259834"/>
    <lineage>
        <taxon>Eukaryota</taxon>
        <taxon>Sar</taxon>
        <taxon>Stramenopiles</taxon>
        <taxon>Ochrophyta</taxon>
        <taxon>Bacillariophyta</taxon>
        <taxon>Coscinodiscophyceae</taxon>
        <taxon>Thalassiosirophycidae</taxon>
        <taxon>Stephanodiscales</taxon>
        <taxon>Stephanodiscaceae</taxon>
        <taxon>Discostella</taxon>
    </lineage>
</organism>
<dbReference type="CDD" id="cd02440">
    <property type="entry name" value="AdoMet_MTases"/>
    <property type="match status" value="1"/>
</dbReference>
<dbReference type="Pfam" id="PF13847">
    <property type="entry name" value="Methyltransf_31"/>
    <property type="match status" value="1"/>
</dbReference>